<organism evidence="4 5">
    <name type="scientific">Methylomonas albis</name>
    <dbReference type="NCBI Taxonomy" id="1854563"/>
    <lineage>
        <taxon>Bacteria</taxon>
        <taxon>Pseudomonadati</taxon>
        <taxon>Pseudomonadota</taxon>
        <taxon>Gammaproteobacteria</taxon>
        <taxon>Methylococcales</taxon>
        <taxon>Methylococcaceae</taxon>
        <taxon>Methylomonas</taxon>
    </lineage>
</organism>
<dbReference type="PIRSF" id="PIRSF018266">
    <property type="entry name" value="FecR"/>
    <property type="match status" value="1"/>
</dbReference>
<reference evidence="4 5" key="1">
    <citation type="submission" date="2020-09" db="EMBL/GenBank/DDBJ databases">
        <title>Methylomonas albis sp. nov. and Methylomonas fluvii sp. nov.: Two cold-adapted methanotrophs from the River Elbe and an amended description of Methylovulum psychrotolerans strain Eb1.</title>
        <authorList>
            <person name="Bussmann I.K."/>
            <person name="Klings K.-W."/>
            <person name="Warnstedt J."/>
            <person name="Hoppert M."/>
            <person name="Saborowski A."/>
            <person name="Horn F."/>
            <person name="Liebner S."/>
        </authorList>
    </citation>
    <scope>NUCLEOTIDE SEQUENCE [LARGE SCALE GENOMIC DNA]</scope>
    <source>
        <strain evidence="4 5">EbA</strain>
    </source>
</reference>
<dbReference type="Proteomes" id="UP000652176">
    <property type="component" value="Unassembled WGS sequence"/>
</dbReference>
<evidence type="ECO:0000259" key="3">
    <source>
        <dbReference type="Pfam" id="PF16344"/>
    </source>
</evidence>
<keyword evidence="5" id="KW-1185">Reference proteome</keyword>
<comment type="caution">
    <text evidence="4">The sequence shown here is derived from an EMBL/GenBank/DDBJ whole genome shotgun (WGS) entry which is preliminary data.</text>
</comment>
<name>A0ABR9CY67_9GAMM</name>
<dbReference type="Gene3D" id="2.60.120.1440">
    <property type="match status" value="1"/>
</dbReference>
<evidence type="ECO:0000313" key="4">
    <source>
        <dbReference type="EMBL" id="MBD9355834.1"/>
    </source>
</evidence>
<dbReference type="InterPro" id="IPR012373">
    <property type="entry name" value="Ferrdict_sens_TM"/>
</dbReference>
<dbReference type="Pfam" id="PF04773">
    <property type="entry name" value="FecR"/>
    <property type="match status" value="1"/>
</dbReference>
<evidence type="ECO:0000259" key="1">
    <source>
        <dbReference type="Pfam" id="PF04773"/>
    </source>
</evidence>
<dbReference type="PANTHER" id="PTHR30273">
    <property type="entry name" value="PERIPLASMIC SIGNAL SENSOR AND SIGMA FACTOR ACTIVATOR FECR-RELATED"/>
    <property type="match status" value="1"/>
</dbReference>
<feature type="domain" description="FecR N-terminal" evidence="2">
    <location>
        <begin position="13"/>
        <end position="54"/>
    </location>
</feature>
<sequence>MSADPPTNSNPRQQAIEWLIAQNSGDWTDADHLALEAWLAENAEHDRQYRQLKTLWQNMDDFKALDFPQRAAAKMYCPQPSDNVVVLGSSHRAAGRSGVESKRLNKVAATLAASLLIGVVGLQAFQQFGVHAYQTGKGEQKTISLADGSQIQLNTDTEITIDRDLWGGQKISLIRGEALFDIRHDPNRELEVAAGNGLIRDIGTRFDVYAQPNRVDLAILEGKVALITPQTPSTVLIAGQATAYGNNGQMLASPLHDVRNATAWQNGKLVFADLPLPDVLAQISRYHDVAFIVADPKLNELRVSGTFKSANLQLLMETLEAGFPIKAEMIDTRHIRLSKARA</sequence>
<evidence type="ECO:0000259" key="2">
    <source>
        <dbReference type="Pfam" id="PF16220"/>
    </source>
</evidence>
<gene>
    <name evidence="4" type="ORF">IE877_08045</name>
</gene>
<dbReference type="EMBL" id="JACXSS010000001">
    <property type="protein sequence ID" value="MBD9355834.1"/>
    <property type="molecule type" value="Genomic_DNA"/>
</dbReference>
<dbReference type="InterPro" id="IPR032623">
    <property type="entry name" value="FecR_N"/>
</dbReference>
<dbReference type="Pfam" id="PF16220">
    <property type="entry name" value="DUF4880"/>
    <property type="match status" value="1"/>
</dbReference>
<feature type="domain" description="FecR protein" evidence="1">
    <location>
        <begin position="133"/>
        <end position="224"/>
    </location>
</feature>
<dbReference type="InterPro" id="IPR032508">
    <property type="entry name" value="FecR_C"/>
</dbReference>
<feature type="domain" description="Protein FecR C-terminal" evidence="3">
    <location>
        <begin position="268"/>
        <end position="335"/>
    </location>
</feature>
<accession>A0ABR9CY67</accession>
<dbReference type="InterPro" id="IPR006860">
    <property type="entry name" value="FecR"/>
</dbReference>
<protein>
    <submittedName>
        <fullName evidence="4">FecR domain-containing protein</fullName>
    </submittedName>
</protein>
<dbReference type="RefSeq" id="WP_192374172.1">
    <property type="nucleotide sequence ID" value="NZ_CAJHIV010000001.1"/>
</dbReference>
<evidence type="ECO:0000313" key="5">
    <source>
        <dbReference type="Proteomes" id="UP000652176"/>
    </source>
</evidence>
<dbReference type="Pfam" id="PF16344">
    <property type="entry name" value="FecR_C"/>
    <property type="match status" value="1"/>
</dbReference>
<dbReference type="Gene3D" id="3.55.50.30">
    <property type="match status" value="1"/>
</dbReference>
<proteinExistence type="predicted"/>
<dbReference type="PANTHER" id="PTHR30273:SF2">
    <property type="entry name" value="PROTEIN FECR"/>
    <property type="match status" value="1"/>
</dbReference>